<feature type="coiled-coil region" evidence="6">
    <location>
        <begin position="71"/>
        <end position="98"/>
    </location>
</feature>
<dbReference type="OrthoDB" id="5196068at2"/>
<keyword evidence="6" id="KW-0175">Coiled coil</keyword>
<dbReference type="PANTHER" id="PTHR34138">
    <property type="entry name" value="CELL SHAPE-DETERMINING PROTEIN MREC"/>
    <property type="match status" value="1"/>
</dbReference>
<gene>
    <name evidence="9" type="ORF">EFW17_00445</name>
</gene>
<accession>A0A3N0EHJ8</accession>
<keyword evidence="3 5" id="KW-0133">Cell shape</keyword>
<evidence type="ECO:0000256" key="4">
    <source>
        <dbReference type="ARBA" id="ARBA00032089"/>
    </source>
</evidence>
<evidence type="ECO:0000313" key="10">
    <source>
        <dbReference type="Proteomes" id="UP000269198"/>
    </source>
</evidence>
<evidence type="ECO:0000256" key="7">
    <source>
        <dbReference type="SAM" id="MobiDB-lite"/>
    </source>
</evidence>
<keyword evidence="10" id="KW-1185">Reference proteome</keyword>
<dbReference type="Proteomes" id="UP000269198">
    <property type="component" value="Unassembled WGS sequence"/>
</dbReference>
<evidence type="ECO:0000256" key="2">
    <source>
        <dbReference type="ARBA" id="ARBA00013855"/>
    </source>
</evidence>
<comment type="similarity">
    <text evidence="1 5">Belongs to the MreC family.</text>
</comment>
<evidence type="ECO:0000313" key="9">
    <source>
        <dbReference type="EMBL" id="RNL87343.1"/>
    </source>
</evidence>
<dbReference type="InterPro" id="IPR007221">
    <property type="entry name" value="MreC"/>
</dbReference>
<dbReference type="PIRSF" id="PIRSF038471">
    <property type="entry name" value="MreC"/>
    <property type="match status" value="1"/>
</dbReference>
<reference evidence="9 10" key="1">
    <citation type="submission" date="2018-11" db="EMBL/GenBank/DDBJ databases">
        <title>The genome draft of YIM 96095.</title>
        <authorList>
            <person name="Tang S.-K."/>
            <person name="Chunyu W.-X."/>
            <person name="Feng Y.-Z."/>
        </authorList>
    </citation>
    <scope>NUCLEOTIDE SEQUENCE [LARGE SCALE GENOMIC DNA]</scope>
    <source>
        <strain evidence="9 10">YIM 96095</strain>
    </source>
</reference>
<sequence>MRRRNASRARTVVTALVVASLTLVVLDTQESADPVTNEIRAAGDFVFAPVAAGVSAAVRPLDDVYRALAAAPDARDRIAELEKRNRELTARIEAEQLDENRSEQLDELLRLSGLGRYEIVPAQAVTRVSSTGHPDTITIDAGERDGITADMTVVNGEGLVGRVLRAGTRTATVLLLTDGASSVGARLEGEREMGVAHGTARHIADSSPIRFELLDADARMSVGDRLVTMGSHEGTPFVPGVPVGTVAKVEDTPGALTRTADVAPAVDAGSLDIVGVVVSEPEEDPRDSVLPPEPEEDTPQVANNAEDAE</sequence>
<comment type="caution">
    <text evidence="9">The sequence shown here is derived from an EMBL/GenBank/DDBJ whole genome shotgun (WGS) entry which is preliminary data.</text>
</comment>
<feature type="domain" description="Rod shape-determining protein MreC beta-barrel core" evidence="8">
    <location>
        <begin position="127"/>
        <end position="277"/>
    </location>
</feature>
<protein>
    <recommendedName>
        <fullName evidence="2 5">Cell shape-determining protein MreC</fullName>
    </recommendedName>
    <alternativeName>
        <fullName evidence="4 5">Cell shape protein MreC</fullName>
    </alternativeName>
</protein>
<dbReference type="InterPro" id="IPR055342">
    <property type="entry name" value="MreC_beta-barrel_core"/>
</dbReference>
<evidence type="ECO:0000256" key="6">
    <source>
        <dbReference type="SAM" id="Coils"/>
    </source>
</evidence>
<dbReference type="Pfam" id="PF04085">
    <property type="entry name" value="MreC"/>
    <property type="match status" value="1"/>
</dbReference>
<proteinExistence type="inferred from homology"/>
<dbReference type="InterPro" id="IPR042175">
    <property type="entry name" value="Cell/Rod_MreC_2"/>
</dbReference>
<comment type="function">
    <text evidence="5">Involved in formation and maintenance of cell shape.</text>
</comment>
<dbReference type="GO" id="GO:0008360">
    <property type="term" value="P:regulation of cell shape"/>
    <property type="evidence" value="ECO:0007669"/>
    <property type="project" value="UniProtKB-KW"/>
</dbReference>
<evidence type="ECO:0000259" key="8">
    <source>
        <dbReference type="Pfam" id="PF04085"/>
    </source>
</evidence>
<evidence type="ECO:0000256" key="3">
    <source>
        <dbReference type="ARBA" id="ARBA00022960"/>
    </source>
</evidence>
<dbReference type="PANTHER" id="PTHR34138:SF1">
    <property type="entry name" value="CELL SHAPE-DETERMINING PROTEIN MREC"/>
    <property type="match status" value="1"/>
</dbReference>
<evidence type="ECO:0000256" key="5">
    <source>
        <dbReference type="PIRNR" id="PIRNR038471"/>
    </source>
</evidence>
<dbReference type="RefSeq" id="WP_123199207.1">
    <property type="nucleotide sequence ID" value="NZ_RJMB01000001.1"/>
</dbReference>
<dbReference type="GO" id="GO:0005886">
    <property type="term" value="C:plasma membrane"/>
    <property type="evidence" value="ECO:0007669"/>
    <property type="project" value="TreeGrafter"/>
</dbReference>
<name>A0A3N0EHJ8_9ACTN</name>
<dbReference type="AlphaFoldDB" id="A0A3N0EHJ8"/>
<dbReference type="Gene3D" id="2.40.10.340">
    <property type="entry name" value="Rod shape-determining protein MreC, domain 1"/>
    <property type="match status" value="1"/>
</dbReference>
<dbReference type="Gene3D" id="2.40.10.350">
    <property type="entry name" value="Rod shape-determining protein MreC, domain 2"/>
    <property type="match status" value="1"/>
</dbReference>
<evidence type="ECO:0000256" key="1">
    <source>
        <dbReference type="ARBA" id="ARBA00009369"/>
    </source>
</evidence>
<dbReference type="InterPro" id="IPR042177">
    <property type="entry name" value="Cell/Rod_1"/>
</dbReference>
<organism evidence="9 10">
    <name type="scientific">Halostreptopolyspora alba</name>
    <dbReference type="NCBI Taxonomy" id="2487137"/>
    <lineage>
        <taxon>Bacteria</taxon>
        <taxon>Bacillati</taxon>
        <taxon>Actinomycetota</taxon>
        <taxon>Actinomycetes</taxon>
        <taxon>Streptosporangiales</taxon>
        <taxon>Nocardiopsidaceae</taxon>
        <taxon>Halostreptopolyspora</taxon>
    </lineage>
</organism>
<dbReference type="EMBL" id="RJMB01000001">
    <property type="protein sequence ID" value="RNL87343.1"/>
    <property type="molecule type" value="Genomic_DNA"/>
</dbReference>
<feature type="region of interest" description="Disordered" evidence="7">
    <location>
        <begin position="278"/>
        <end position="309"/>
    </location>
</feature>